<proteinExistence type="predicted"/>
<reference evidence="2" key="1">
    <citation type="submission" date="2015-02" db="EMBL/GenBank/DDBJ databases">
        <authorList>
            <person name="Chooi Y.-H."/>
        </authorList>
    </citation>
    <scope>NUCLEOTIDE SEQUENCE [LARGE SCALE GENOMIC DNA]</scope>
    <source>
        <strain evidence="2">strain Y</strain>
    </source>
</reference>
<gene>
    <name evidence="1" type="ORF">YBN1229_v1_1368</name>
</gene>
<dbReference type="EMBL" id="LN829119">
    <property type="protein sequence ID" value="CPR17676.1"/>
    <property type="molecule type" value="Genomic_DNA"/>
</dbReference>
<dbReference type="AlphaFoldDB" id="A0A0D6JE96"/>
<dbReference type="Proteomes" id="UP000033187">
    <property type="component" value="Chromosome 1"/>
</dbReference>
<evidence type="ECO:0000313" key="2">
    <source>
        <dbReference type="Proteomes" id="UP000033187"/>
    </source>
</evidence>
<evidence type="ECO:0000313" key="1">
    <source>
        <dbReference type="EMBL" id="CPR17676.1"/>
    </source>
</evidence>
<accession>A0A0D6JE96</accession>
<organism evidence="1 2">
    <name type="scientific">Candidatus Filomicrobium marinum</name>
    <dbReference type="NCBI Taxonomy" id="1608628"/>
    <lineage>
        <taxon>Bacteria</taxon>
        <taxon>Pseudomonadati</taxon>
        <taxon>Pseudomonadota</taxon>
        <taxon>Alphaproteobacteria</taxon>
        <taxon>Hyphomicrobiales</taxon>
        <taxon>Hyphomicrobiaceae</taxon>
        <taxon>Filomicrobium</taxon>
    </lineage>
</organism>
<sequence length="67" mass="7599">MSHRFLGQISRNPAAELRRRVPHVHHNAAIAIIGVSFAIHYNGLRHTIVAGSPSNTIRRITVRRQRL</sequence>
<keyword evidence="2" id="KW-1185">Reference proteome</keyword>
<name>A0A0D6JE96_9HYPH</name>
<protein>
    <submittedName>
        <fullName evidence="1">Uncharacterized protein</fullName>
    </submittedName>
</protein>
<dbReference type="KEGG" id="fiy:BN1229_v1_1368"/>